<evidence type="ECO:0000313" key="2">
    <source>
        <dbReference type="Proteomes" id="UP001273166"/>
    </source>
</evidence>
<accession>A0AAJ0M582</accession>
<evidence type="ECO:0000313" key="1">
    <source>
        <dbReference type="EMBL" id="KAK3309556.1"/>
    </source>
</evidence>
<comment type="caution">
    <text evidence="1">The sequence shown here is derived from an EMBL/GenBank/DDBJ whole genome shotgun (WGS) entry which is preliminary data.</text>
</comment>
<dbReference type="GeneID" id="87889981"/>
<sequence>MTTTSTALVLQPVLAVSDFLRHSLLSPSLVFPRLKKVELTSVSAREDTKDTPGWHLRLQSNTCSCPLPALGLQLCDLPKPAVRRTGQS</sequence>
<dbReference type="EMBL" id="JAUDZG010000001">
    <property type="protein sequence ID" value="KAK3309556.1"/>
    <property type="molecule type" value="Genomic_DNA"/>
</dbReference>
<dbReference type="Proteomes" id="UP001273166">
    <property type="component" value="Unassembled WGS sequence"/>
</dbReference>
<reference evidence="1" key="1">
    <citation type="journal article" date="2023" name="Mol. Phylogenet. Evol.">
        <title>Genome-scale phylogeny and comparative genomics of the fungal order Sordariales.</title>
        <authorList>
            <person name="Hensen N."/>
            <person name="Bonometti L."/>
            <person name="Westerberg I."/>
            <person name="Brannstrom I.O."/>
            <person name="Guillou S."/>
            <person name="Cros-Aarteil S."/>
            <person name="Calhoun S."/>
            <person name="Haridas S."/>
            <person name="Kuo A."/>
            <person name="Mondo S."/>
            <person name="Pangilinan J."/>
            <person name="Riley R."/>
            <person name="LaButti K."/>
            <person name="Andreopoulos B."/>
            <person name="Lipzen A."/>
            <person name="Chen C."/>
            <person name="Yan M."/>
            <person name="Daum C."/>
            <person name="Ng V."/>
            <person name="Clum A."/>
            <person name="Steindorff A."/>
            <person name="Ohm R.A."/>
            <person name="Martin F."/>
            <person name="Silar P."/>
            <person name="Natvig D.O."/>
            <person name="Lalanne C."/>
            <person name="Gautier V."/>
            <person name="Ament-Velasquez S.L."/>
            <person name="Kruys A."/>
            <person name="Hutchinson M.I."/>
            <person name="Powell A.J."/>
            <person name="Barry K."/>
            <person name="Miller A.N."/>
            <person name="Grigoriev I.V."/>
            <person name="Debuchy R."/>
            <person name="Gladieux P."/>
            <person name="Hiltunen Thoren M."/>
            <person name="Johannesson H."/>
        </authorList>
    </citation>
    <scope>NUCLEOTIDE SEQUENCE</scope>
    <source>
        <strain evidence="1">CBS 333.67</strain>
    </source>
</reference>
<keyword evidence="2" id="KW-1185">Reference proteome</keyword>
<dbReference type="AlphaFoldDB" id="A0AAJ0M582"/>
<gene>
    <name evidence="1" type="ORF">B0T15DRAFT_6516</name>
</gene>
<name>A0AAJ0M582_9PEZI</name>
<protein>
    <submittedName>
        <fullName evidence="1">Uncharacterized protein</fullName>
    </submittedName>
</protein>
<dbReference type="RefSeq" id="XP_062725336.1">
    <property type="nucleotide sequence ID" value="XM_062871152.1"/>
</dbReference>
<reference evidence="1" key="2">
    <citation type="submission" date="2023-06" db="EMBL/GenBank/DDBJ databases">
        <authorList>
            <consortium name="Lawrence Berkeley National Laboratory"/>
            <person name="Mondo S.J."/>
            <person name="Hensen N."/>
            <person name="Bonometti L."/>
            <person name="Westerberg I."/>
            <person name="Brannstrom I.O."/>
            <person name="Guillou S."/>
            <person name="Cros-Aarteil S."/>
            <person name="Calhoun S."/>
            <person name="Haridas S."/>
            <person name="Kuo A."/>
            <person name="Pangilinan J."/>
            <person name="Riley R."/>
            <person name="Labutti K."/>
            <person name="Andreopoulos B."/>
            <person name="Lipzen A."/>
            <person name="Chen C."/>
            <person name="Yanf M."/>
            <person name="Daum C."/>
            <person name="Ng V."/>
            <person name="Clum A."/>
            <person name="Steindorff A."/>
            <person name="Ohm R."/>
            <person name="Martin F."/>
            <person name="Silar P."/>
            <person name="Natvig D."/>
            <person name="Lalanne C."/>
            <person name="Gautier V."/>
            <person name="Ament-Velasquez S.L."/>
            <person name="Kruys A."/>
            <person name="Hutchinson M.I."/>
            <person name="Powell A.J."/>
            <person name="Barry K."/>
            <person name="Miller A.N."/>
            <person name="Grigoriev I.V."/>
            <person name="Debuchy R."/>
            <person name="Gladieux P."/>
            <person name="Thoren M.H."/>
            <person name="Johannesson H."/>
        </authorList>
    </citation>
    <scope>NUCLEOTIDE SEQUENCE</scope>
    <source>
        <strain evidence="1">CBS 333.67</strain>
    </source>
</reference>
<proteinExistence type="predicted"/>
<organism evidence="1 2">
    <name type="scientific">Chaetomium strumarium</name>
    <dbReference type="NCBI Taxonomy" id="1170767"/>
    <lineage>
        <taxon>Eukaryota</taxon>
        <taxon>Fungi</taxon>
        <taxon>Dikarya</taxon>
        <taxon>Ascomycota</taxon>
        <taxon>Pezizomycotina</taxon>
        <taxon>Sordariomycetes</taxon>
        <taxon>Sordariomycetidae</taxon>
        <taxon>Sordariales</taxon>
        <taxon>Chaetomiaceae</taxon>
        <taxon>Chaetomium</taxon>
    </lineage>
</organism>